<feature type="compositionally biased region" description="Low complexity" evidence="1">
    <location>
        <begin position="263"/>
        <end position="275"/>
    </location>
</feature>
<reference evidence="3" key="1">
    <citation type="submission" date="2025-08" db="UniProtKB">
        <authorList>
            <consortium name="Ensembl"/>
        </authorList>
    </citation>
    <scope>IDENTIFICATION</scope>
</reference>
<reference evidence="3" key="2">
    <citation type="submission" date="2025-09" db="UniProtKB">
        <authorList>
            <consortium name="Ensembl"/>
        </authorList>
    </citation>
    <scope>IDENTIFICATION</scope>
</reference>
<evidence type="ECO:0000313" key="3">
    <source>
        <dbReference type="Ensembl" id="ENSOTSP00005051821.1"/>
    </source>
</evidence>
<dbReference type="Proteomes" id="UP000694402">
    <property type="component" value="Unassembled WGS sequence"/>
</dbReference>
<dbReference type="FunFam" id="1.10.8.10:FF:000006">
    <property type="entry name" value="Putative nascent polypeptide-associated complex subunit alpha"/>
    <property type="match status" value="1"/>
</dbReference>
<dbReference type="InterPro" id="IPR016641">
    <property type="entry name" value="EGD2/NACA0like"/>
</dbReference>
<dbReference type="Gene3D" id="2.20.70.30">
    <property type="entry name" value="Nascent polypeptide-associated complex domain"/>
    <property type="match status" value="1"/>
</dbReference>
<sequence length="433" mass="45646">MVLCGVLSSSAPPEMAVSDVTKAAALESPVPLGSATVLPEIESQPVSEMALGEASSGQLNGVEATPEVEATIVEERKETAEQQDLFLGDIIQDSAEVIEATVAATQDAVGAEPVAVGAEPVAVAEETPVQEPAPAAKEPIADTIDGMARVTPEVTPEPAVEMITEELETVSLDPALDDAVLCTEVASSDTGAPEPEALPADMTIDTLNETSVEKEPIAAFSEAVQTKVMSNRAGPTVSTCLLSGSGTESDSDESVPDLEEQDSAQTQQAQLAAAAEIDEEPVSKAKQSRSEKKARKAMSKLGLRQVTGVTRVTIRKSKNILFVITKPDVYKSPASDTYIVFGEAKIEDLSQQAQLAAAEKFKVQGEAVSNIQENTQTPTVQEESEEEEVDETGVEVKDIELVMSQANVSRAKAVRALKNNNNDIVNAIMELTM</sequence>
<organism evidence="3 4">
    <name type="scientific">Oncorhynchus tshawytscha</name>
    <name type="common">Chinook salmon</name>
    <name type="synonym">Salmo tshawytscha</name>
    <dbReference type="NCBI Taxonomy" id="74940"/>
    <lineage>
        <taxon>Eukaryota</taxon>
        <taxon>Metazoa</taxon>
        <taxon>Chordata</taxon>
        <taxon>Craniata</taxon>
        <taxon>Vertebrata</taxon>
        <taxon>Euteleostomi</taxon>
        <taxon>Actinopterygii</taxon>
        <taxon>Neopterygii</taxon>
        <taxon>Teleostei</taxon>
        <taxon>Protacanthopterygii</taxon>
        <taxon>Salmoniformes</taxon>
        <taxon>Salmonidae</taxon>
        <taxon>Salmoninae</taxon>
        <taxon>Oncorhynchus</taxon>
    </lineage>
</organism>
<dbReference type="Ensembl" id="ENSOTST00005056436.2">
    <property type="protein sequence ID" value="ENSOTSP00005051821.1"/>
    <property type="gene ID" value="ENSOTSG00005025089.2"/>
</dbReference>
<name>A0A8C8GN46_ONCTS</name>
<dbReference type="Pfam" id="PF19026">
    <property type="entry name" value="UBA_HYPK"/>
    <property type="match status" value="1"/>
</dbReference>
<accession>A0A8C8GN46</accession>
<feature type="compositionally biased region" description="Acidic residues" evidence="1">
    <location>
        <begin position="249"/>
        <end position="262"/>
    </location>
</feature>
<dbReference type="Pfam" id="PF01849">
    <property type="entry name" value="NAC"/>
    <property type="match status" value="1"/>
</dbReference>
<dbReference type="InterPro" id="IPR038187">
    <property type="entry name" value="NAC_A/B_dom_sf"/>
</dbReference>
<dbReference type="Gene3D" id="1.10.8.10">
    <property type="entry name" value="DNA helicase RuvA subunit, C-terminal domain"/>
    <property type="match status" value="1"/>
</dbReference>
<evidence type="ECO:0000313" key="4">
    <source>
        <dbReference type="Proteomes" id="UP000694402"/>
    </source>
</evidence>
<dbReference type="InterPro" id="IPR044034">
    <property type="entry name" value="NAC-like_UBA"/>
</dbReference>
<dbReference type="CDD" id="cd22054">
    <property type="entry name" value="NAC_NACA"/>
    <property type="match status" value="1"/>
</dbReference>
<dbReference type="GO" id="GO:0005854">
    <property type="term" value="C:nascent polypeptide-associated complex"/>
    <property type="evidence" value="ECO:0007669"/>
    <property type="project" value="InterPro"/>
</dbReference>
<dbReference type="InterPro" id="IPR002715">
    <property type="entry name" value="Nas_poly-pep-assoc_cplx_dom"/>
</dbReference>
<evidence type="ECO:0000259" key="2">
    <source>
        <dbReference type="PROSITE" id="PS51151"/>
    </source>
</evidence>
<dbReference type="GeneTree" id="ENSGT00940000166484"/>
<keyword evidence="4" id="KW-1185">Reference proteome</keyword>
<evidence type="ECO:0000256" key="1">
    <source>
        <dbReference type="SAM" id="MobiDB-lite"/>
    </source>
</evidence>
<proteinExistence type="predicted"/>
<gene>
    <name evidence="3" type="primary">DLAT</name>
</gene>
<dbReference type="PROSITE" id="PS51151">
    <property type="entry name" value="NAC_AB"/>
    <property type="match status" value="1"/>
</dbReference>
<dbReference type="FunFam" id="2.20.70.30:FF:000002">
    <property type="entry name" value="Nascent polypeptide-associated complex (NAC), alpha subunit"/>
    <property type="match status" value="1"/>
</dbReference>
<dbReference type="AlphaFoldDB" id="A0A8C8GN46"/>
<feature type="domain" description="NAC-A/B" evidence="2">
    <location>
        <begin position="288"/>
        <end position="353"/>
    </location>
</feature>
<feature type="region of interest" description="Disordered" evidence="1">
    <location>
        <begin position="239"/>
        <end position="299"/>
    </location>
</feature>
<dbReference type="PANTHER" id="PTHR21713">
    <property type="entry name" value="NASCENT POLYPEPTIDE ASSOCIATED COMPLEX ALPHA SUBUNIT-RELATED"/>
    <property type="match status" value="1"/>
</dbReference>
<dbReference type="SMART" id="SM01407">
    <property type="entry name" value="NAC"/>
    <property type="match status" value="1"/>
</dbReference>
<protein>
    <recommendedName>
        <fullName evidence="2">NAC-A/B domain-containing protein</fullName>
    </recommendedName>
</protein>
<dbReference type="CDD" id="cd14415">
    <property type="entry name" value="UBA_NACA_NACP1"/>
    <property type="match status" value="1"/>
</dbReference>